<evidence type="ECO:0000256" key="1">
    <source>
        <dbReference type="ARBA" id="ARBA00004245"/>
    </source>
</evidence>
<keyword evidence="8" id="KW-1185">Reference proteome</keyword>
<dbReference type="GO" id="GO:0005869">
    <property type="term" value="C:dynactin complex"/>
    <property type="evidence" value="ECO:0007669"/>
    <property type="project" value="InterPro"/>
</dbReference>
<dbReference type="GO" id="GO:0007052">
    <property type="term" value="P:mitotic spindle organization"/>
    <property type="evidence" value="ECO:0007669"/>
    <property type="project" value="TreeGrafter"/>
</dbReference>
<comment type="subcellular location">
    <subcellularLocation>
        <location evidence="1">Cytoplasm</location>
        <location evidence="1">Cytoskeleton</location>
    </subcellularLocation>
</comment>
<evidence type="ECO:0000256" key="6">
    <source>
        <dbReference type="ARBA" id="ARBA00034687"/>
    </source>
</evidence>
<dbReference type="EMBL" id="JACSDY010000017">
    <property type="protein sequence ID" value="KAF7401891.1"/>
    <property type="molecule type" value="Genomic_DNA"/>
</dbReference>
<dbReference type="Gene3D" id="2.160.10.10">
    <property type="entry name" value="Hexapeptide repeat proteins"/>
    <property type="match status" value="1"/>
</dbReference>
<dbReference type="PANTHER" id="PTHR13072">
    <property type="entry name" value="DYNACTIN 6"/>
    <property type="match status" value="1"/>
</dbReference>
<dbReference type="CDD" id="cd04646">
    <property type="entry name" value="LbH_Dynactin_6"/>
    <property type="match status" value="1"/>
</dbReference>
<accession>A0A834K9X2</accession>
<evidence type="ECO:0000256" key="4">
    <source>
        <dbReference type="ARBA" id="ARBA00022490"/>
    </source>
</evidence>
<name>A0A834K9X2_VESPE</name>
<comment type="caution">
    <text evidence="7">The sequence shown here is derived from an EMBL/GenBank/DDBJ whole genome shotgun (WGS) entry which is preliminary data.</text>
</comment>
<organism evidence="7 8">
    <name type="scientific">Vespula pensylvanica</name>
    <name type="common">Western yellow jacket</name>
    <name type="synonym">Wasp</name>
    <dbReference type="NCBI Taxonomy" id="30213"/>
    <lineage>
        <taxon>Eukaryota</taxon>
        <taxon>Metazoa</taxon>
        <taxon>Ecdysozoa</taxon>
        <taxon>Arthropoda</taxon>
        <taxon>Hexapoda</taxon>
        <taxon>Insecta</taxon>
        <taxon>Pterygota</taxon>
        <taxon>Neoptera</taxon>
        <taxon>Endopterygota</taxon>
        <taxon>Hymenoptera</taxon>
        <taxon>Apocrita</taxon>
        <taxon>Aculeata</taxon>
        <taxon>Vespoidea</taxon>
        <taxon>Vespidae</taxon>
        <taxon>Vespinae</taxon>
        <taxon>Vespula</taxon>
    </lineage>
</organism>
<proteinExistence type="inferred from homology"/>
<reference evidence="7" key="1">
    <citation type="journal article" date="2020" name="G3 (Bethesda)">
        <title>High-Quality Assemblies for Three Invasive Social Wasps from the &lt;i&gt;Vespula&lt;/i&gt; Genus.</title>
        <authorList>
            <person name="Harrop T.W.R."/>
            <person name="Guhlin J."/>
            <person name="McLaughlin G.M."/>
            <person name="Permina E."/>
            <person name="Stockwell P."/>
            <person name="Gilligan J."/>
            <person name="Le Lec M.F."/>
            <person name="Gruber M.A.M."/>
            <person name="Quinn O."/>
            <person name="Lovegrove M."/>
            <person name="Duncan E.J."/>
            <person name="Remnant E.J."/>
            <person name="Van Eeckhoven J."/>
            <person name="Graham B."/>
            <person name="Knapp R.A."/>
            <person name="Langford K.W."/>
            <person name="Kronenberg Z."/>
            <person name="Press M.O."/>
            <person name="Eacker S.M."/>
            <person name="Wilson-Rankin E.E."/>
            <person name="Purcell J."/>
            <person name="Lester P.J."/>
            <person name="Dearden P.K."/>
        </authorList>
    </citation>
    <scope>NUCLEOTIDE SEQUENCE</scope>
    <source>
        <strain evidence="7">Volc-1</strain>
    </source>
</reference>
<evidence type="ECO:0000313" key="8">
    <source>
        <dbReference type="Proteomes" id="UP000600918"/>
    </source>
</evidence>
<dbReference type="SUPFAM" id="SSF51161">
    <property type="entry name" value="Trimeric LpxA-like enzymes"/>
    <property type="match status" value="1"/>
</dbReference>
<dbReference type="AlphaFoldDB" id="A0A834K9X2"/>
<keyword evidence="5" id="KW-0206">Cytoskeleton</keyword>
<sequence>MYRFRSRVRCVLNMTSNMSSSMGRRSNLKIASGAVICDESILKGDITIGTGTVVHPRASILAEAGPIIIGEGNIIEEMATIANRLPPDAPESTMIPVQIVGNYNVFEVDCICEAHKVGDNNILETKAHISKDVELTNGCVIGTACSLIEPETVPENTVIYGSRCQRREMNDKPFPQVGQLDYLMRVLPNYHHLRKPNVKSMKVEPTV</sequence>
<keyword evidence="4" id="KW-0963">Cytoplasm</keyword>
<evidence type="ECO:0000313" key="7">
    <source>
        <dbReference type="EMBL" id="KAF7401891.1"/>
    </source>
</evidence>
<protein>
    <recommendedName>
        <fullName evidence="3">Dynactin subunit 6</fullName>
    </recommendedName>
</protein>
<evidence type="ECO:0000256" key="2">
    <source>
        <dbReference type="ARBA" id="ARBA00007719"/>
    </source>
</evidence>
<dbReference type="InterPro" id="IPR011004">
    <property type="entry name" value="Trimer_LpxA-like_sf"/>
</dbReference>
<evidence type="ECO:0000256" key="3">
    <source>
        <dbReference type="ARBA" id="ARBA00016573"/>
    </source>
</evidence>
<dbReference type="InterPro" id="IPR027777">
    <property type="entry name" value="DCTN6"/>
</dbReference>
<dbReference type="PANTHER" id="PTHR13072:SF0">
    <property type="entry name" value="DYNACTIN SUBUNIT 6"/>
    <property type="match status" value="1"/>
</dbReference>
<dbReference type="OrthoDB" id="2355at2759"/>
<comment type="function">
    <text evidence="6">Part of the dynactin complex that activates the molecular motor dynein for ultra-processive transport along microtubules.</text>
</comment>
<evidence type="ECO:0000256" key="5">
    <source>
        <dbReference type="ARBA" id="ARBA00023212"/>
    </source>
</evidence>
<dbReference type="GO" id="GO:0070840">
    <property type="term" value="F:dynein complex binding"/>
    <property type="evidence" value="ECO:0007669"/>
    <property type="project" value="TreeGrafter"/>
</dbReference>
<dbReference type="Proteomes" id="UP000600918">
    <property type="component" value="Unassembled WGS sequence"/>
</dbReference>
<comment type="similarity">
    <text evidence="2">Belongs to the dynactin subunits 5/6 family. Dynactin subunit 6 subfamily.</text>
</comment>
<gene>
    <name evidence="7" type="ORF">H0235_015227</name>
</gene>